<evidence type="ECO:0000313" key="1">
    <source>
        <dbReference type="EMBL" id="UGO50612.1"/>
    </source>
</evidence>
<protein>
    <submittedName>
        <fullName evidence="1">Uncharacterized protein</fullName>
    </submittedName>
</protein>
<keyword evidence="2" id="KW-1185">Reference proteome</keyword>
<dbReference type="Proteomes" id="UP000827460">
    <property type="component" value="Segment"/>
</dbReference>
<gene>
    <name evidence="1" type="ORF">SOPHRITA_21</name>
</gene>
<organism evidence="1 2">
    <name type="scientific">Bacillus phage vB_BanS_Sophrita</name>
    <dbReference type="NCBI Taxonomy" id="2894790"/>
    <lineage>
        <taxon>Viruses</taxon>
        <taxon>Duplodnaviria</taxon>
        <taxon>Heunggongvirae</taxon>
        <taxon>Uroviricota</taxon>
        <taxon>Caudoviricetes</taxon>
        <taxon>Joanripponvirinae</taxon>
        <taxon>Sophritavirus</taxon>
        <taxon>Sophritavirus sophrita</taxon>
    </lineage>
</organism>
<dbReference type="EMBL" id="OK499991">
    <property type="protein sequence ID" value="UGO50612.1"/>
    <property type="molecule type" value="Genomic_DNA"/>
</dbReference>
<name>A0AAE9CE68_9CAUD</name>
<accession>A0AAE9CE68</accession>
<evidence type="ECO:0000313" key="2">
    <source>
        <dbReference type="Proteomes" id="UP000827460"/>
    </source>
</evidence>
<reference evidence="1" key="1">
    <citation type="submission" date="2021-10" db="EMBL/GenBank/DDBJ databases">
        <authorList>
            <person name="Lavering E.D."/>
            <person name="James R."/>
            <person name="Fairholm J.D."/>
            <person name="Ogilvie B.H."/>
            <person name="Thurgood T.L."/>
            <person name="Robison R.A."/>
            <person name="Grose J.H."/>
        </authorList>
    </citation>
    <scope>NUCLEOTIDE SEQUENCE</scope>
</reference>
<proteinExistence type="predicted"/>
<sequence length="113" mass="13509">MATKRTFTVIRKWAEKNGYKVEESWAYGDQPAIRVTVNEKLSYKAEMKRSTIYMSIRGQRGDCAGLYLTEEVKREEGQPWRRDYAFHKPSQKYAIEEMEYKIKKMERDANEKK</sequence>